<dbReference type="SUPFAM" id="SSF50621">
    <property type="entry name" value="Alanine racemase C-terminal domain-like"/>
    <property type="match status" value="1"/>
</dbReference>
<dbReference type="AlphaFoldDB" id="A0A0G0VGD4"/>
<keyword evidence="3 4" id="KW-0413">Isomerase</keyword>
<dbReference type="Gene3D" id="3.20.20.10">
    <property type="entry name" value="Alanine racemase"/>
    <property type="match status" value="1"/>
</dbReference>
<dbReference type="PANTHER" id="PTHR30511:SF0">
    <property type="entry name" value="ALANINE RACEMASE, CATABOLIC-RELATED"/>
    <property type="match status" value="1"/>
</dbReference>
<evidence type="ECO:0000256" key="6">
    <source>
        <dbReference type="PIRSR" id="PIRSR600821-52"/>
    </source>
</evidence>
<protein>
    <recommendedName>
        <fullName evidence="4">Alanine racemase</fullName>
        <ecNumber evidence="4">5.1.1.1</ecNumber>
    </recommendedName>
</protein>
<dbReference type="Proteomes" id="UP000033930">
    <property type="component" value="Unassembled WGS sequence"/>
</dbReference>
<dbReference type="InterPro" id="IPR011079">
    <property type="entry name" value="Ala_racemase_C"/>
</dbReference>
<dbReference type="SUPFAM" id="SSF51419">
    <property type="entry name" value="PLP-binding barrel"/>
    <property type="match status" value="1"/>
</dbReference>
<dbReference type="UniPathway" id="UPA00042">
    <property type="reaction ID" value="UER00497"/>
</dbReference>
<dbReference type="NCBIfam" id="TIGR00492">
    <property type="entry name" value="alr"/>
    <property type="match status" value="1"/>
</dbReference>
<feature type="binding site" evidence="4 6">
    <location>
        <position position="323"/>
    </location>
    <ligand>
        <name>substrate</name>
    </ligand>
</feature>
<dbReference type="SMART" id="SM01005">
    <property type="entry name" value="Ala_racemase_C"/>
    <property type="match status" value="1"/>
</dbReference>
<dbReference type="Gene3D" id="2.40.37.10">
    <property type="entry name" value="Lyase, Ornithine Decarboxylase, Chain A, domain 1"/>
    <property type="match status" value="1"/>
</dbReference>
<accession>A0A0G0VGD4</accession>
<evidence type="ECO:0000259" key="7">
    <source>
        <dbReference type="SMART" id="SM01005"/>
    </source>
</evidence>
<comment type="catalytic activity">
    <reaction evidence="4">
        <text>L-alanine = D-alanine</text>
        <dbReference type="Rhea" id="RHEA:20249"/>
        <dbReference type="ChEBI" id="CHEBI:57416"/>
        <dbReference type="ChEBI" id="CHEBI:57972"/>
        <dbReference type="EC" id="5.1.1.1"/>
    </reaction>
</comment>
<dbReference type="InterPro" id="IPR029066">
    <property type="entry name" value="PLP-binding_barrel"/>
</dbReference>
<comment type="function">
    <text evidence="4">Catalyzes the interconversion of L-alanine and D-alanine. May also act on other amino acids.</text>
</comment>
<dbReference type="PATRIC" id="fig|1618983.3.peg.121"/>
<evidence type="ECO:0000256" key="2">
    <source>
        <dbReference type="ARBA" id="ARBA00022898"/>
    </source>
</evidence>
<dbReference type="GO" id="GO:0030632">
    <property type="term" value="P:D-alanine biosynthetic process"/>
    <property type="evidence" value="ECO:0007669"/>
    <property type="project" value="UniProtKB-UniRule"/>
</dbReference>
<dbReference type="HAMAP" id="MF_01201">
    <property type="entry name" value="Ala_racemase"/>
    <property type="match status" value="1"/>
</dbReference>
<dbReference type="InterPro" id="IPR020622">
    <property type="entry name" value="Ala_racemase_pyridoxalP-BS"/>
</dbReference>
<reference evidence="8 9" key="1">
    <citation type="journal article" date="2015" name="Nature">
        <title>rRNA introns, odd ribosomes, and small enigmatic genomes across a large radiation of phyla.</title>
        <authorList>
            <person name="Brown C.T."/>
            <person name="Hug L.A."/>
            <person name="Thomas B.C."/>
            <person name="Sharon I."/>
            <person name="Castelle C.J."/>
            <person name="Singh A."/>
            <person name="Wilkins M.J."/>
            <person name="Williams K.H."/>
            <person name="Banfield J.F."/>
        </authorList>
    </citation>
    <scope>NUCLEOTIDE SEQUENCE [LARGE SCALE GENOMIC DNA]</scope>
</reference>
<evidence type="ECO:0000313" key="8">
    <source>
        <dbReference type="EMBL" id="KKR99868.1"/>
    </source>
</evidence>
<feature type="binding site" evidence="4 6">
    <location>
        <position position="137"/>
    </location>
    <ligand>
        <name>substrate</name>
    </ligand>
</feature>
<comment type="caution">
    <text evidence="8">The sequence shown here is derived from an EMBL/GenBank/DDBJ whole genome shotgun (WGS) entry which is preliminary data.</text>
</comment>
<dbReference type="EC" id="5.1.1.1" evidence="4"/>
<dbReference type="PROSITE" id="PS00395">
    <property type="entry name" value="ALANINE_RACEMASE"/>
    <property type="match status" value="1"/>
</dbReference>
<evidence type="ECO:0000313" key="9">
    <source>
        <dbReference type="Proteomes" id="UP000033930"/>
    </source>
</evidence>
<feature type="domain" description="Alanine racemase C-terminal" evidence="7">
    <location>
        <begin position="254"/>
        <end position="382"/>
    </location>
</feature>
<name>A0A0G0VGD4_9BACT</name>
<dbReference type="PRINTS" id="PR00992">
    <property type="entry name" value="ALARACEMASE"/>
</dbReference>
<dbReference type="PANTHER" id="PTHR30511">
    <property type="entry name" value="ALANINE RACEMASE"/>
    <property type="match status" value="1"/>
</dbReference>
<comment type="cofactor">
    <cofactor evidence="1 4 5">
        <name>pyridoxal 5'-phosphate</name>
        <dbReference type="ChEBI" id="CHEBI:597326"/>
    </cofactor>
</comment>
<feature type="active site" description="Proton acceptor; specific for D-alanine" evidence="4">
    <location>
        <position position="39"/>
    </location>
</feature>
<dbReference type="CDD" id="cd00430">
    <property type="entry name" value="PLPDE_III_AR"/>
    <property type="match status" value="1"/>
</dbReference>
<dbReference type="InterPro" id="IPR009006">
    <property type="entry name" value="Ala_racemase/Decarboxylase_C"/>
</dbReference>
<dbReference type="GO" id="GO:0005829">
    <property type="term" value="C:cytosol"/>
    <property type="evidence" value="ECO:0007669"/>
    <property type="project" value="TreeGrafter"/>
</dbReference>
<evidence type="ECO:0000256" key="4">
    <source>
        <dbReference type="HAMAP-Rule" id="MF_01201"/>
    </source>
</evidence>
<dbReference type="EMBL" id="LCAW01000002">
    <property type="protein sequence ID" value="KKR99868.1"/>
    <property type="molecule type" value="Genomic_DNA"/>
</dbReference>
<gene>
    <name evidence="8" type="ORF">UU50_C0002G0050</name>
</gene>
<dbReference type="InterPro" id="IPR001608">
    <property type="entry name" value="Ala_racemase_N"/>
</dbReference>
<feature type="modified residue" description="N6-(pyridoxal phosphate)lysine" evidence="4 5">
    <location>
        <position position="39"/>
    </location>
</feature>
<organism evidence="8 9">
    <name type="scientific">Candidatus Uhrbacteria bacterium GW2011_GWC1_41_20</name>
    <dbReference type="NCBI Taxonomy" id="1618983"/>
    <lineage>
        <taxon>Bacteria</taxon>
        <taxon>Candidatus Uhriibacteriota</taxon>
    </lineage>
</organism>
<comment type="similarity">
    <text evidence="4">Belongs to the alanine racemase family.</text>
</comment>
<proteinExistence type="inferred from homology"/>
<dbReference type="Pfam" id="PF00842">
    <property type="entry name" value="Ala_racemase_C"/>
    <property type="match status" value="1"/>
</dbReference>
<evidence type="ECO:0000256" key="1">
    <source>
        <dbReference type="ARBA" id="ARBA00001933"/>
    </source>
</evidence>
<dbReference type="Pfam" id="PF01168">
    <property type="entry name" value="Ala_racemase_N"/>
    <property type="match status" value="1"/>
</dbReference>
<comment type="pathway">
    <text evidence="4">Amino-acid biosynthesis; D-alanine biosynthesis; D-alanine from L-alanine: step 1/1.</text>
</comment>
<evidence type="ECO:0000256" key="5">
    <source>
        <dbReference type="PIRSR" id="PIRSR600821-50"/>
    </source>
</evidence>
<dbReference type="GO" id="GO:0008784">
    <property type="term" value="F:alanine racemase activity"/>
    <property type="evidence" value="ECO:0007669"/>
    <property type="project" value="UniProtKB-UniRule"/>
</dbReference>
<dbReference type="GO" id="GO:0030170">
    <property type="term" value="F:pyridoxal phosphate binding"/>
    <property type="evidence" value="ECO:0007669"/>
    <property type="project" value="UniProtKB-UniRule"/>
</dbReference>
<evidence type="ECO:0000256" key="3">
    <source>
        <dbReference type="ARBA" id="ARBA00023235"/>
    </source>
</evidence>
<sequence>MSSNREKTWVEIDSQAYAHNIQIIKSLLAPEVTFCSVIKANAYGHGIEEMTMLGIRSGIRCFGVDSIDEVEKVRRIAQQEAILILGYTPEDRLCDVVRLGAIQTVYEEKTVENLALESIKQQCPCFVNVKCETGTQRQGIGERDFKHLLASIEKTHGAVELWGLSSHFSSSEDPQRFDVTKSQNQKFTYFIEECQRFNLSPKQISISCSASTILYPETHLSMVRIGISQYGFWPSSELKELFTKTRPTFQLKPILSWKTRIAQIKDIKSGTPVGYDQKYISDRPIRIAILPVGYYDGFVRNLSNMGYVLVKGQKCAILGNVCMNMCIINVSSVPQIQIGDEVNIFGRDGMHLIGAEDHAKWTNTVHYEVLTRIGQHIKRIIV</sequence>
<keyword evidence="2 4" id="KW-0663">Pyridoxal phosphate</keyword>
<dbReference type="InterPro" id="IPR000821">
    <property type="entry name" value="Ala_racemase"/>
</dbReference>
<feature type="active site" description="Proton acceptor; specific for L-alanine" evidence="4">
    <location>
        <position position="275"/>
    </location>
</feature>